<dbReference type="GO" id="GO:0016020">
    <property type="term" value="C:membrane"/>
    <property type="evidence" value="ECO:0007669"/>
    <property type="project" value="InterPro"/>
</dbReference>
<dbReference type="InterPro" id="IPR013320">
    <property type="entry name" value="ConA-like_dom_sf"/>
</dbReference>
<dbReference type="CDD" id="cd01951">
    <property type="entry name" value="lectin_L-type"/>
    <property type="match status" value="1"/>
</dbReference>
<organism evidence="4 5">
    <name type="scientific">Staphylococcus pragensis</name>
    <dbReference type="NCBI Taxonomy" id="1611836"/>
    <lineage>
        <taxon>Bacteria</taxon>
        <taxon>Bacillati</taxon>
        <taxon>Bacillota</taxon>
        <taxon>Bacilli</taxon>
        <taxon>Bacillales</taxon>
        <taxon>Staphylococcaceae</taxon>
        <taxon>Staphylococcus</taxon>
    </lineage>
</organism>
<accession>A0A4Z1AYU5</accession>
<feature type="compositionally biased region" description="Basic and acidic residues" evidence="3">
    <location>
        <begin position="232"/>
        <end position="257"/>
    </location>
</feature>
<feature type="compositionally biased region" description="Basic and acidic residues" evidence="3">
    <location>
        <begin position="281"/>
        <end position="306"/>
    </location>
</feature>
<feature type="compositionally biased region" description="Low complexity" evidence="3">
    <location>
        <begin position="149"/>
        <end position="163"/>
    </location>
</feature>
<feature type="compositionally biased region" description="Polar residues" evidence="3">
    <location>
        <begin position="194"/>
        <end position="203"/>
    </location>
</feature>
<feature type="compositionally biased region" description="Basic and acidic residues" evidence="3">
    <location>
        <begin position="843"/>
        <end position="853"/>
    </location>
</feature>
<gene>
    <name evidence="4" type="ORF">E2558_11815</name>
</gene>
<reference evidence="4 5" key="1">
    <citation type="submission" date="2019-04" db="EMBL/GenBank/DDBJ databases">
        <title>Genomic characterization of Staphylococcus petrasii strains.</title>
        <authorList>
            <person name="Vrbovska V."/>
            <person name="Kovarovic V."/>
            <person name="Maslanova I."/>
            <person name="Indrakova A."/>
            <person name="Petras P."/>
            <person name="Sedo O."/>
            <person name="Svec P."/>
            <person name="Fisarova L."/>
            <person name="Sedlacek I."/>
            <person name="Doskar J."/>
            <person name="Pantucek R."/>
        </authorList>
    </citation>
    <scope>NUCLEOTIDE SEQUENCE [LARGE SCALE GENOMIC DNA]</scope>
    <source>
        <strain evidence="4 5">CCM 8529</strain>
    </source>
</reference>
<dbReference type="Pfam" id="PF18483">
    <property type="entry name" value="Lectin_L-type_dom"/>
    <property type="match status" value="1"/>
</dbReference>
<dbReference type="Gene3D" id="2.60.40.10">
    <property type="entry name" value="Immunoglobulins"/>
    <property type="match status" value="1"/>
</dbReference>
<feature type="compositionally biased region" description="Polar residues" evidence="3">
    <location>
        <begin position="102"/>
        <end position="112"/>
    </location>
</feature>
<dbReference type="InterPro" id="IPR022263">
    <property type="entry name" value="KxYKxGKxW"/>
</dbReference>
<feature type="region of interest" description="Disordered" evidence="3">
    <location>
        <begin position="102"/>
        <end position="369"/>
    </location>
</feature>
<feature type="compositionally biased region" description="Basic and acidic residues" evidence="3">
    <location>
        <begin position="164"/>
        <end position="177"/>
    </location>
</feature>
<feature type="region of interest" description="Disordered" evidence="3">
    <location>
        <begin position="805"/>
        <end position="1050"/>
    </location>
</feature>
<dbReference type="InterPro" id="IPR056573">
    <property type="entry name" value="Lectin_L-type_dom"/>
</dbReference>
<keyword evidence="1" id="KW-0732">Signal</keyword>
<dbReference type="Gene3D" id="3.10.20.320">
    <property type="entry name" value="Putative peptidoglycan bound protein (lpxtg motif)"/>
    <property type="match status" value="1"/>
</dbReference>
<feature type="compositionally biased region" description="Low complexity" evidence="3">
    <location>
        <begin position="178"/>
        <end position="193"/>
    </location>
</feature>
<feature type="compositionally biased region" description="Low complexity" evidence="3">
    <location>
        <begin position="355"/>
        <end position="369"/>
    </location>
</feature>
<sequence length="1050" mass="110295">MSKKEKDFKRSFGQEKARVKLYKAGKHWVKAGIREFQLLKMLGVLFLNKEINDVNDNQIMNNSSLKKQALRTTGLAGGAFTFAMLNDHHAFAASETPMTSEISSNSATVANQNSTAISKSTTNSSSNMTSSSQEHSQNSRASTESQVKTDSTTNSTETSVNSTSDKEMSTSEHKDSTSHASTSESDSSTSEAHQNSNSDKTSASNENGKSNTENTSESNKEKTSESQDQQSESEKSTSSSEHKNSQSTKDSESKNDNKTSNSSENGEDKKTNTSEVANSTQKDKSSNTHGTSEHKSTETSESDEKNNSLTSTSEKKSELTSSTSTNKSEKVDDKDSLTTKSTSTSESQANRDIGSNLLVSDSTSTSTSLTPKKLRTFSRFALAANNTSATVAEVTNNDIVTINKDNFTDHFNVKDSATYDPKTGIVTLTPDEFNKKGSITLNTKINSNKSFHFTGKVNLGNRYEGYNEVTKDGQVIPGGDGIGFAFSPGKIDDTGKEGAALGIGGLKNAFGFKLDTFHNTSTPKAGSQAGADPTNVKGGGAFGAFVSTNASGYATTESTGAAKLNIQPKDNSFQDFDIDYNGDTKVMTVTYAGQQFTRNLTYWLNRNRNVSNYALSITASTGGSKNLQQIQFGTFTYTQTASTQVRYVDVNTGKDIVPMRTFAGDVDETVTLDPQQSTLNGMGYKYSKVDSSNAPNYNSANNQVKLTNSGQSVIYYYEDTQAPTIDMTDQSNEVFSPITPITVNASDNSGTTPNVKMDGLPDGLSYDSSKNVVTGTPQKIGNYNVTITATDGSNHTTTKSIKWSITRNSASDSTSTSTSNSLSTSTVKSTSIANSESTSKSTSESDSRSKSLSDSESASKSTSESTSKSTSESTSTSEKESASESTSTSVSDSTSASTSDSESESESLSDSASVSTSDSASTSTSVSDSTSASTSLSGSESESLSESTSTSTSDSASTSTSVSTSDSASTSTSVSDSTSVSTSLSGSESESLSDSTSTSTSDSASTSTSVSDSTSVSTSDSASTSTSASTSDSASASTSVSDSRSVSTSD</sequence>
<feature type="compositionally biased region" description="Low complexity" evidence="3">
    <location>
        <begin position="908"/>
        <end position="1050"/>
    </location>
</feature>
<feature type="non-terminal residue" evidence="4">
    <location>
        <position position="1050"/>
    </location>
</feature>
<feature type="compositionally biased region" description="Basic and acidic residues" evidence="3">
    <location>
        <begin position="327"/>
        <end position="337"/>
    </location>
</feature>
<dbReference type="Gene3D" id="2.60.120.200">
    <property type="match status" value="1"/>
</dbReference>
<feature type="compositionally biased region" description="Low complexity" evidence="3">
    <location>
        <begin position="204"/>
        <end position="217"/>
    </location>
</feature>
<evidence type="ECO:0000256" key="1">
    <source>
        <dbReference type="ARBA" id="ARBA00022729"/>
    </source>
</evidence>
<dbReference type="InterPro" id="IPR013783">
    <property type="entry name" value="Ig-like_fold"/>
</dbReference>
<feature type="compositionally biased region" description="Low complexity" evidence="3">
    <location>
        <begin position="883"/>
        <end position="900"/>
    </location>
</feature>
<dbReference type="EMBL" id="SRPJ01000011">
    <property type="protein sequence ID" value="TGN22616.1"/>
    <property type="molecule type" value="Genomic_DNA"/>
</dbReference>
<evidence type="ECO:0000313" key="4">
    <source>
        <dbReference type="EMBL" id="TGN22616.1"/>
    </source>
</evidence>
<dbReference type="SUPFAM" id="SSF49313">
    <property type="entry name" value="Cadherin-like"/>
    <property type="match status" value="1"/>
</dbReference>
<evidence type="ECO:0000256" key="3">
    <source>
        <dbReference type="SAM" id="MobiDB-lite"/>
    </source>
</evidence>
<dbReference type="Proteomes" id="UP000297459">
    <property type="component" value="Unassembled WGS sequence"/>
</dbReference>
<keyword evidence="2" id="KW-0843">Virulence</keyword>
<name>A0A4Z1AYU5_9STAP</name>
<feature type="compositionally biased region" description="Polar residues" evidence="3">
    <location>
        <begin position="133"/>
        <end position="148"/>
    </location>
</feature>
<feature type="compositionally biased region" description="Low complexity" evidence="3">
    <location>
        <begin position="113"/>
        <end position="132"/>
    </location>
</feature>
<dbReference type="NCBIfam" id="TIGR03715">
    <property type="entry name" value="KxYKxGKxW"/>
    <property type="match status" value="1"/>
</dbReference>
<proteinExistence type="predicted"/>
<protein>
    <submittedName>
        <fullName evidence="4">Serine-rich repeat glycoprotein adhesin SasA</fullName>
    </submittedName>
</protein>
<dbReference type="Pfam" id="PF19258">
    <property type="entry name" value="KxYKxGKxW_sig"/>
    <property type="match status" value="1"/>
</dbReference>
<keyword evidence="5" id="KW-1185">Reference proteome</keyword>
<dbReference type="InterPro" id="IPR015919">
    <property type="entry name" value="Cadherin-like_sf"/>
</dbReference>
<dbReference type="SUPFAM" id="SSF49899">
    <property type="entry name" value="Concanavalin A-like lectins/glucanases"/>
    <property type="match status" value="1"/>
</dbReference>
<evidence type="ECO:0000256" key="2">
    <source>
        <dbReference type="ARBA" id="ARBA00023026"/>
    </source>
</evidence>
<dbReference type="RefSeq" id="WP_168210256.1">
    <property type="nucleotide sequence ID" value="NZ_SRPJ01000011.1"/>
</dbReference>
<feature type="compositionally biased region" description="Low complexity" evidence="3">
    <location>
        <begin position="854"/>
        <end position="876"/>
    </location>
</feature>
<feature type="compositionally biased region" description="Low complexity" evidence="3">
    <location>
        <begin position="809"/>
        <end position="842"/>
    </location>
</feature>
<comment type="caution">
    <text evidence="4">The sequence shown here is derived from an EMBL/GenBank/DDBJ whole genome shotgun (WGS) entry which is preliminary data.</text>
</comment>
<evidence type="ECO:0000313" key="5">
    <source>
        <dbReference type="Proteomes" id="UP000297459"/>
    </source>
</evidence>
<dbReference type="AlphaFoldDB" id="A0A4Z1AYU5"/>
<dbReference type="GO" id="GO:0005509">
    <property type="term" value="F:calcium ion binding"/>
    <property type="evidence" value="ECO:0007669"/>
    <property type="project" value="InterPro"/>
</dbReference>